<dbReference type="GO" id="GO:0020037">
    <property type="term" value="F:heme binding"/>
    <property type="evidence" value="ECO:0007669"/>
    <property type="project" value="InterPro"/>
</dbReference>
<evidence type="ECO:0000256" key="1">
    <source>
        <dbReference type="ARBA" id="ARBA00010617"/>
    </source>
</evidence>
<evidence type="ECO:0000313" key="10">
    <source>
        <dbReference type="Proteomes" id="UP000797356"/>
    </source>
</evidence>
<reference evidence="9" key="1">
    <citation type="journal article" date="2017" name="Gigascience">
        <title>The genome draft of coconut (Cocos nucifera).</title>
        <authorList>
            <person name="Xiao Y."/>
            <person name="Xu P."/>
            <person name="Fan H."/>
            <person name="Baudouin L."/>
            <person name="Xia W."/>
            <person name="Bocs S."/>
            <person name="Xu J."/>
            <person name="Li Q."/>
            <person name="Guo A."/>
            <person name="Zhou L."/>
            <person name="Li J."/>
            <person name="Wu Y."/>
            <person name="Ma Z."/>
            <person name="Armero A."/>
            <person name="Issali A.E."/>
            <person name="Liu N."/>
            <person name="Peng M."/>
            <person name="Yang Y."/>
        </authorList>
    </citation>
    <scope>NUCLEOTIDE SEQUENCE</scope>
    <source>
        <tissue evidence="9">Spear leaf of Hainan Tall coconut</tissue>
    </source>
</reference>
<keyword evidence="4 7" id="KW-0560">Oxidoreductase</keyword>
<evidence type="ECO:0008006" key="11">
    <source>
        <dbReference type="Google" id="ProtNLM"/>
    </source>
</evidence>
<evidence type="ECO:0000256" key="5">
    <source>
        <dbReference type="ARBA" id="ARBA00023004"/>
    </source>
</evidence>
<keyword evidence="8" id="KW-0812">Transmembrane</keyword>
<dbReference type="InterPro" id="IPR036396">
    <property type="entry name" value="Cyt_P450_sf"/>
</dbReference>
<keyword evidence="3 7" id="KW-0479">Metal-binding</keyword>
<evidence type="ECO:0000256" key="3">
    <source>
        <dbReference type="ARBA" id="ARBA00022723"/>
    </source>
</evidence>
<keyword evidence="6 7" id="KW-0503">Monooxygenase</keyword>
<evidence type="ECO:0000256" key="6">
    <source>
        <dbReference type="ARBA" id="ARBA00023033"/>
    </source>
</evidence>
<proteinExistence type="inferred from homology"/>
<evidence type="ECO:0000256" key="7">
    <source>
        <dbReference type="RuleBase" id="RU000461"/>
    </source>
</evidence>
<dbReference type="GO" id="GO:0016125">
    <property type="term" value="P:sterol metabolic process"/>
    <property type="evidence" value="ECO:0007669"/>
    <property type="project" value="TreeGrafter"/>
</dbReference>
<dbReference type="InterPro" id="IPR001128">
    <property type="entry name" value="Cyt_P450"/>
</dbReference>
<dbReference type="PANTHER" id="PTHR24286:SF384">
    <property type="entry name" value="P450, PUTATIVE (EUROFUNG)-RELATED"/>
    <property type="match status" value="1"/>
</dbReference>
<accession>A0A8K0I517</accession>
<dbReference type="GO" id="GO:0005506">
    <property type="term" value="F:iron ion binding"/>
    <property type="evidence" value="ECO:0007669"/>
    <property type="project" value="InterPro"/>
</dbReference>
<protein>
    <recommendedName>
        <fullName evidence="11">Cytochrome P450</fullName>
    </recommendedName>
</protein>
<comment type="similarity">
    <text evidence="1 7">Belongs to the cytochrome P450 family.</text>
</comment>
<keyword evidence="8" id="KW-1133">Transmembrane helix</keyword>
<comment type="caution">
    <text evidence="9">The sequence shown here is derived from an EMBL/GenBank/DDBJ whole genome shotgun (WGS) entry which is preliminary data.</text>
</comment>
<reference evidence="9" key="2">
    <citation type="submission" date="2019-07" db="EMBL/GenBank/DDBJ databases">
        <authorList>
            <person name="Yang Y."/>
            <person name="Bocs S."/>
            <person name="Baudouin L."/>
        </authorList>
    </citation>
    <scope>NUCLEOTIDE SEQUENCE</scope>
    <source>
        <tissue evidence="9">Spear leaf of Hainan Tall coconut</tissue>
    </source>
</reference>
<sequence>MAVVAMVLAGRWTGSRCSPLSLLFFPFAFVLGHGKKRGRFRKIFTTSLFGNPAVVSADAELNRFIRQNEVKLFEHGWPQHVVKMIRETATPVAQGDAHKFQRSISSTSFAAEGLDHGFCQMLNILPPFSSSSWEHNSVIHAKDESMKDASGKAKPKHFMPFGGGMRQCPGEELAKLEIIVFTHHLILNYN</sequence>
<keyword evidence="5 7" id="KW-0408">Iron</keyword>
<dbReference type="SUPFAM" id="SSF48264">
    <property type="entry name" value="Cytochrome P450"/>
    <property type="match status" value="2"/>
</dbReference>
<keyword evidence="10" id="KW-1185">Reference proteome</keyword>
<dbReference type="GO" id="GO:0016705">
    <property type="term" value="F:oxidoreductase activity, acting on paired donors, with incorporation or reduction of molecular oxygen"/>
    <property type="evidence" value="ECO:0007669"/>
    <property type="project" value="InterPro"/>
</dbReference>
<dbReference type="Proteomes" id="UP000797356">
    <property type="component" value="Chromosome 3"/>
</dbReference>
<dbReference type="PANTHER" id="PTHR24286">
    <property type="entry name" value="CYTOCHROME P450 26"/>
    <property type="match status" value="1"/>
</dbReference>
<dbReference type="Pfam" id="PF00067">
    <property type="entry name" value="p450"/>
    <property type="match status" value="1"/>
</dbReference>
<dbReference type="AlphaFoldDB" id="A0A8K0I517"/>
<dbReference type="OrthoDB" id="689120at2759"/>
<keyword evidence="2 7" id="KW-0349">Heme</keyword>
<gene>
    <name evidence="9" type="ORF">COCNU_03G015390</name>
</gene>
<evidence type="ECO:0000256" key="4">
    <source>
        <dbReference type="ARBA" id="ARBA00023002"/>
    </source>
</evidence>
<dbReference type="GO" id="GO:0004497">
    <property type="term" value="F:monooxygenase activity"/>
    <property type="evidence" value="ECO:0007669"/>
    <property type="project" value="UniProtKB-KW"/>
</dbReference>
<evidence type="ECO:0000313" key="9">
    <source>
        <dbReference type="EMBL" id="KAG1335420.1"/>
    </source>
</evidence>
<evidence type="ECO:0000256" key="8">
    <source>
        <dbReference type="SAM" id="Phobius"/>
    </source>
</evidence>
<evidence type="ECO:0000256" key="2">
    <source>
        <dbReference type="ARBA" id="ARBA00022617"/>
    </source>
</evidence>
<dbReference type="PROSITE" id="PS00086">
    <property type="entry name" value="CYTOCHROME_P450"/>
    <property type="match status" value="1"/>
</dbReference>
<dbReference type="InterPro" id="IPR017972">
    <property type="entry name" value="Cyt_P450_CS"/>
</dbReference>
<dbReference type="EMBL" id="CM017874">
    <property type="protein sequence ID" value="KAG1335420.1"/>
    <property type="molecule type" value="Genomic_DNA"/>
</dbReference>
<organism evidence="9 10">
    <name type="scientific">Cocos nucifera</name>
    <name type="common">Coconut palm</name>
    <dbReference type="NCBI Taxonomy" id="13894"/>
    <lineage>
        <taxon>Eukaryota</taxon>
        <taxon>Viridiplantae</taxon>
        <taxon>Streptophyta</taxon>
        <taxon>Embryophyta</taxon>
        <taxon>Tracheophyta</taxon>
        <taxon>Spermatophyta</taxon>
        <taxon>Magnoliopsida</taxon>
        <taxon>Liliopsida</taxon>
        <taxon>Arecaceae</taxon>
        <taxon>Arecoideae</taxon>
        <taxon>Cocoseae</taxon>
        <taxon>Attaleinae</taxon>
        <taxon>Cocos</taxon>
    </lineage>
</organism>
<feature type="transmembrane region" description="Helical" evidence="8">
    <location>
        <begin position="12"/>
        <end position="32"/>
    </location>
</feature>
<keyword evidence="8" id="KW-0472">Membrane</keyword>
<name>A0A8K0I517_COCNU</name>
<dbReference type="Gene3D" id="1.10.630.10">
    <property type="entry name" value="Cytochrome P450"/>
    <property type="match status" value="2"/>
</dbReference>